<dbReference type="AlphaFoldDB" id="A0A0E3K0M8"/>
<feature type="transmembrane region" description="Helical" evidence="1">
    <location>
        <begin position="22"/>
        <end position="40"/>
    </location>
</feature>
<protein>
    <submittedName>
        <fullName evidence="2">Cyclic nucleotide-binding protein</fullName>
    </submittedName>
</protein>
<name>A0A0E3K0M8_CLOSL</name>
<gene>
    <name evidence="2" type="ORF">CSCA_2868</name>
</gene>
<organism evidence="2 3">
    <name type="scientific">Clostridium scatologenes</name>
    <dbReference type="NCBI Taxonomy" id="1548"/>
    <lineage>
        <taxon>Bacteria</taxon>
        <taxon>Bacillati</taxon>
        <taxon>Bacillota</taxon>
        <taxon>Clostridia</taxon>
        <taxon>Eubacteriales</taxon>
        <taxon>Clostridiaceae</taxon>
        <taxon>Clostridium</taxon>
    </lineage>
</organism>
<proteinExistence type="predicted"/>
<accession>A0A0E3K0M8</accession>
<dbReference type="HOGENOM" id="CLU_3214593_0_0_9"/>
<dbReference type="EMBL" id="CP009933">
    <property type="protein sequence ID" value="AKA69993.1"/>
    <property type="molecule type" value="Genomic_DNA"/>
</dbReference>
<sequence>MSIPTIYSSIKCFSPLREPSKIIYSTKILFFLLLFYHILIKFQI</sequence>
<keyword evidence="1" id="KW-0812">Transmembrane</keyword>
<evidence type="ECO:0000256" key="1">
    <source>
        <dbReference type="SAM" id="Phobius"/>
    </source>
</evidence>
<reference evidence="2 3" key="1">
    <citation type="journal article" date="2015" name="J. Biotechnol.">
        <title>Complete genome sequence of a malodorant-producing acetogen, Clostridium scatologenes ATCC 25775(T).</title>
        <authorList>
            <person name="Zhu Z."/>
            <person name="Guo T."/>
            <person name="Zheng H."/>
            <person name="Song T."/>
            <person name="Ouyang P."/>
            <person name="Xie J."/>
        </authorList>
    </citation>
    <scope>NUCLEOTIDE SEQUENCE [LARGE SCALE GENOMIC DNA]</scope>
    <source>
        <strain evidence="2 3">ATCC 25775</strain>
    </source>
</reference>
<keyword evidence="3" id="KW-1185">Reference proteome</keyword>
<dbReference type="STRING" id="1548.CSCA_2868"/>
<dbReference type="Proteomes" id="UP000033115">
    <property type="component" value="Chromosome"/>
</dbReference>
<keyword evidence="1" id="KW-1133">Transmembrane helix</keyword>
<evidence type="ECO:0000313" key="3">
    <source>
        <dbReference type="Proteomes" id="UP000033115"/>
    </source>
</evidence>
<keyword evidence="1" id="KW-0472">Membrane</keyword>
<evidence type="ECO:0000313" key="2">
    <source>
        <dbReference type="EMBL" id="AKA69993.1"/>
    </source>
</evidence>
<dbReference type="KEGG" id="csq:CSCA_2868"/>